<dbReference type="AlphaFoldDB" id="A0A8H5BXN2"/>
<name>A0A8H5BXN2_9AGAR</name>
<organism evidence="2 3">
    <name type="scientific">Psilocybe cf. subviscida</name>
    <dbReference type="NCBI Taxonomy" id="2480587"/>
    <lineage>
        <taxon>Eukaryota</taxon>
        <taxon>Fungi</taxon>
        <taxon>Dikarya</taxon>
        <taxon>Basidiomycota</taxon>
        <taxon>Agaricomycotina</taxon>
        <taxon>Agaricomycetes</taxon>
        <taxon>Agaricomycetidae</taxon>
        <taxon>Agaricales</taxon>
        <taxon>Agaricineae</taxon>
        <taxon>Strophariaceae</taxon>
        <taxon>Psilocybe</taxon>
    </lineage>
</organism>
<dbReference type="OrthoDB" id="3335814at2759"/>
<dbReference type="EMBL" id="JAACJJ010000001">
    <property type="protein sequence ID" value="KAF5330428.1"/>
    <property type="molecule type" value="Genomic_DNA"/>
</dbReference>
<protein>
    <submittedName>
        <fullName evidence="2">Uncharacterized protein</fullName>
    </submittedName>
</protein>
<evidence type="ECO:0000313" key="3">
    <source>
        <dbReference type="Proteomes" id="UP000567179"/>
    </source>
</evidence>
<comment type="caution">
    <text evidence="2">The sequence shown here is derived from an EMBL/GenBank/DDBJ whole genome shotgun (WGS) entry which is preliminary data.</text>
</comment>
<accession>A0A8H5BXN2</accession>
<sequence length="458" mass="50435">MFALLNRSTNTGLPANNIWGKLRPKPKEQAPPPAQPGMAVARPKLLTLAFADMETLRLLPASFAELMAAARDWTKPPPDAMFNLRVPVEYASIHAARLVAGDYIYLTGEDSYQIAISGVQGIRVEIVTDAPPPPDEPPPPPPPPILEMPGTFNLELTPGQNVALDVTINSDELDMSRMEDGTLVDGMFWGKLDIIHSGDTHTMEFSGTRLPPGQEYNPDMLIDTRVMTKLAVVTKPATAKCHLTILSPGVQYCDVVLTFSPLWRLGVAWPPPEQHDINNKSGSSTVKYFLRVHPGGALEHFESEMVSTALYYEAIPDSSMVDPNDFIAPRNGFAMPLADFIRHLMDVLDTLGMSLHARTAFINNNVSAFSAHKNIAYRFLSPSKIAAAVDITVTTDPCAFTRLFLIFRGLTDDEMNMFAGAGEKEAIAHNWREVVGWTEHSKDPEQFRVLETSVLEVS</sequence>
<evidence type="ECO:0000256" key="1">
    <source>
        <dbReference type="SAM" id="MobiDB-lite"/>
    </source>
</evidence>
<reference evidence="2 3" key="1">
    <citation type="journal article" date="2020" name="ISME J.">
        <title>Uncovering the hidden diversity of litter-decomposition mechanisms in mushroom-forming fungi.</title>
        <authorList>
            <person name="Floudas D."/>
            <person name="Bentzer J."/>
            <person name="Ahren D."/>
            <person name="Johansson T."/>
            <person name="Persson P."/>
            <person name="Tunlid A."/>
        </authorList>
    </citation>
    <scope>NUCLEOTIDE SEQUENCE [LARGE SCALE GENOMIC DNA]</scope>
    <source>
        <strain evidence="2 3">CBS 101986</strain>
    </source>
</reference>
<gene>
    <name evidence="2" type="ORF">D9619_005628</name>
</gene>
<keyword evidence="3" id="KW-1185">Reference proteome</keyword>
<proteinExistence type="predicted"/>
<evidence type="ECO:0000313" key="2">
    <source>
        <dbReference type="EMBL" id="KAF5330428.1"/>
    </source>
</evidence>
<dbReference type="Proteomes" id="UP000567179">
    <property type="component" value="Unassembled WGS sequence"/>
</dbReference>
<feature type="region of interest" description="Disordered" evidence="1">
    <location>
        <begin position="15"/>
        <end position="38"/>
    </location>
</feature>